<keyword evidence="2" id="KW-1185">Reference proteome</keyword>
<dbReference type="EMBL" id="CAKOFQ010006854">
    <property type="protein sequence ID" value="CAH1977125.1"/>
    <property type="molecule type" value="Genomic_DNA"/>
</dbReference>
<gene>
    <name evidence="1" type="ORF">ACAOBT_LOCUS12467</name>
</gene>
<accession>A0A9P0KRU3</accession>
<evidence type="ECO:0000313" key="1">
    <source>
        <dbReference type="EMBL" id="CAH1977125.1"/>
    </source>
</evidence>
<dbReference type="AlphaFoldDB" id="A0A9P0KRU3"/>
<name>A0A9P0KRU3_ACAOB</name>
<organism evidence="1 2">
    <name type="scientific">Acanthoscelides obtectus</name>
    <name type="common">Bean weevil</name>
    <name type="synonym">Bruchus obtectus</name>
    <dbReference type="NCBI Taxonomy" id="200917"/>
    <lineage>
        <taxon>Eukaryota</taxon>
        <taxon>Metazoa</taxon>
        <taxon>Ecdysozoa</taxon>
        <taxon>Arthropoda</taxon>
        <taxon>Hexapoda</taxon>
        <taxon>Insecta</taxon>
        <taxon>Pterygota</taxon>
        <taxon>Neoptera</taxon>
        <taxon>Endopterygota</taxon>
        <taxon>Coleoptera</taxon>
        <taxon>Polyphaga</taxon>
        <taxon>Cucujiformia</taxon>
        <taxon>Chrysomeloidea</taxon>
        <taxon>Chrysomelidae</taxon>
        <taxon>Bruchinae</taxon>
        <taxon>Bruchini</taxon>
        <taxon>Acanthoscelides</taxon>
    </lineage>
</organism>
<evidence type="ECO:0000313" key="2">
    <source>
        <dbReference type="Proteomes" id="UP001152888"/>
    </source>
</evidence>
<proteinExistence type="predicted"/>
<reference evidence="1" key="1">
    <citation type="submission" date="2022-03" db="EMBL/GenBank/DDBJ databases">
        <authorList>
            <person name="Sayadi A."/>
        </authorList>
    </citation>
    <scope>NUCLEOTIDE SEQUENCE</scope>
</reference>
<comment type="caution">
    <text evidence="1">The sequence shown here is derived from an EMBL/GenBank/DDBJ whole genome shotgun (WGS) entry which is preliminary data.</text>
</comment>
<protein>
    <submittedName>
        <fullName evidence="1">Uncharacterized protein</fullName>
    </submittedName>
</protein>
<dbReference type="Proteomes" id="UP001152888">
    <property type="component" value="Unassembled WGS sequence"/>
</dbReference>
<sequence>MLYNFQKIIFNTLFQFPLKTLRYWTSGEGNSMARWDLTKRVMTSY</sequence>